<proteinExistence type="inferred from homology"/>
<accession>A0A914C5U2</accession>
<dbReference type="InterPro" id="IPR038050">
    <property type="entry name" value="Neuro_actylchol_rec"/>
</dbReference>
<keyword evidence="3 5" id="KW-1133">Transmembrane helix</keyword>
<evidence type="ECO:0000256" key="5">
    <source>
        <dbReference type="RuleBase" id="RU000687"/>
    </source>
</evidence>
<comment type="similarity">
    <text evidence="5">Belongs to the ligand-gated ion channel (TC 1.A.9) family.</text>
</comment>
<dbReference type="PANTHER" id="PTHR18945">
    <property type="entry name" value="NEUROTRANSMITTER GATED ION CHANNEL"/>
    <property type="match status" value="1"/>
</dbReference>
<dbReference type="GO" id="GO:0004888">
    <property type="term" value="F:transmembrane signaling receptor activity"/>
    <property type="evidence" value="ECO:0007669"/>
    <property type="project" value="InterPro"/>
</dbReference>
<evidence type="ECO:0000256" key="2">
    <source>
        <dbReference type="ARBA" id="ARBA00022692"/>
    </source>
</evidence>
<dbReference type="PRINTS" id="PR00252">
    <property type="entry name" value="NRIONCHANNEL"/>
</dbReference>
<dbReference type="Gene3D" id="1.20.58.390">
    <property type="entry name" value="Neurotransmitter-gated ion-channel transmembrane domain"/>
    <property type="match status" value="1"/>
</dbReference>
<dbReference type="PROSITE" id="PS00236">
    <property type="entry name" value="NEUROTR_ION_CHANNEL"/>
    <property type="match status" value="1"/>
</dbReference>
<dbReference type="FunFam" id="2.70.170.10:FF:000027">
    <property type="entry name" value="Ligand-Gated ion Channel"/>
    <property type="match status" value="1"/>
</dbReference>
<keyword evidence="5" id="KW-0406">Ion transport</keyword>
<dbReference type="InterPro" id="IPR036719">
    <property type="entry name" value="Neuro-gated_channel_TM_sf"/>
</dbReference>
<keyword evidence="7" id="KW-1185">Reference proteome</keyword>
<protein>
    <submittedName>
        <fullName evidence="8">Neurotransmitter-gated ion-channel ligand-binding domain-containing protein</fullName>
    </submittedName>
</protein>
<dbReference type="InterPro" id="IPR018000">
    <property type="entry name" value="Neurotransmitter_ion_chnl_CS"/>
</dbReference>
<keyword evidence="5" id="KW-0813">Transport</keyword>
<dbReference type="GO" id="GO:0005230">
    <property type="term" value="F:extracellular ligand-gated monoatomic ion channel activity"/>
    <property type="evidence" value="ECO:0007669"/>
    <property type="project" value="InterPro"/>
</dbReference>
<evidence type="ECO:0000313" key="7">
    <source>
        <dbReference type="Proteomes" id="UP000887540"/>
    </source>
</evidence>
<dbReference type="InterPro" id="IPR036734">
    <property type="entry name" value="Neur_chan_lig-bd_sf"/>
</dbReference>
<dbReference type="Gene3D" id="2.70.170.10">
    <property type="entry name" value="Neurotransmitter-gated ion-channel ligand-binding domain"/>
    <property type="match status" value="1"/>
</dbReference>
<evidence type="ECO:0000256" key="3">
    <source>
        <dbReference type="ARBA" id="ARBA00022989"/>
    </source>
</evidence>
<dbReference type="CDD" id="cd18989">
    <property type="entry name" value="LGIC_ECD_cation"/>
    <property type="match status" value="1"/>
</dbReference>
<evidence type="ECO:0000256" key="1">
    <source>
        <dbReference type="ARBA" id="ARBA00004141"/>
    </source>
</evidence>
<dbReference type="SUPFAM" id="SSF63712">
    <property type="entry name" value="Nicotinic receptor ligand binding domain-like"/>
    <property type="match status" value="1"/>
</dbReference>
<keyword evidence="4 5" id="KW-0472">Membrane</keyword>
<dbReference type="Proteomes" id="UP000887540">
    <property type="component" value="Unplaced"/>
</dbReference>
<dbReference type="Pfam" id="PF02931">
    <property type="entry name" value="Neur_chan_LBD"/>
    <property type="match status" value="1"/>
</dbReference>
<evidence type="ECO:0000256" key="4">
    <source>
        <dbReference type="ARBA" id="ARBA00023136"/>
    </source>
</evidence>
<sequence length="295" mass="33588">MLSIVFYVNGIVYGYDDDPRYKLTADLFDKYKNEHPPKGYNGTGVVITVEMFGAIVIEVKETEQVTSYLIAHNQKWVDPRLRWDPKKYDGIESIVVPLQKIWRPDTYIYNSIEVKDLVDNEKDFARLNYIGEIEINCPQYVQAFCTIAVHMFPFDTQFCTIAITSNQLGFTEINVTVTPPKYATFRFTGNSEWELCNVSMVYHELKETGLWGIPSVEYQYVFQIKRRSTYYVTVIIIPIFLIATLSIVGIFAPGSKNETGNCVNLGLGTLLALMVLLGIVADRLPKSDDMPLLGL</sequence>
<comment type="caution">
    <text evidence="5">Lacks conserved residue(s) required for the propagation of feature annotation.</text>
</comment>
<keyword evidence="5" id="KW-0407">Ion channel</keyword>
<dbReference type="WBParaSite" id="ACRNAN_Path_284.g1076.t1">
    <property type="protein sequence ID" value="ACRNAN_Path_284.g1076.t1"/>
    <property type="gene ID" value="ACRNAN_Path_284.g1076"/>
</dbReference>
<feature type="transmembrane region" description="Helical" evidence="5">
    <location>
        <begin position="230"/>
        <end position="251"/>
    </location>
</feature>
<keyword evidence="2 5" id="KW-0812">Transmembrane</keyword>
<organism evidence="7 8">
    <name type="scientific">Acrobeloides nanus</name>
    <dbReference type="NCBI Taxonomy" id="290746"/>
    <lineage>
        <taxon>Eukaryota</taxon>
        <taxon>Metazoa</taxon>
        <taxon>Ecdysozoa</taxon>
        <taxon>Nematoda</taxon>
        <taxon>Chromadorea</taxon>
        <taxon>Rhabditida</taxon>
        <taxon>Tylenchina</taxon>
        <taxon>Cephalobomorpha</taxon>
        <taxon>Cephaloboidea</taxon>
        <taxon>Cephalobidae</taxon>
        <taxon>Acrobeloides</taxon>
    </lineage>
</organism>
<dbReference type="GO" id="GO:0016020">
    <property type="term" value="C:membrane"/>
    <property type="evidence" value="ECO:0007669"/>
    <property type="project" value="UniProtKB-SubCell"/>
</dbReference>
<dbReference type="AlphaFoldDB" id="A0A914C5U2"/>
<dbReference type="SUPFAM" id="SSF90112">
    <property type="entry name" value="Neurotransmitter-gated ion-channel transmembrane pore"/>
    <property type="match status" value="1"/>
</dbReference>
<comment type="subcellular location">
    <subcellularLocation>
        <location evidence="1">Membrane</location>
        <topology evidence="1">Multi-pass membrane protein</topology>
    </subcellularLocation>
</comment>
<dbReference type="InterPro" id="IPR006201">
    <property type="entry name" value="Neur_channel"/>
</dbReference>
<dbReference type="InterPro" id="IPR006202">
    <property type="entry name" value="Neur_chan_lig-bd"/>
</dbReference>
<evidence type="ECO:0000259" key="6">
    <source>
        <dbReference type="Pfam" id="PF02931"/>
    </source>
</evidence>
<feature type="domain" description="Neurotransmitter-gated ion-channel ligand-binding" evidence="6">
    <location>
        <begin position="22"/>
        <end position="227"/>
    </location>
</feature>
<evidence type="ECO:0000313" key="8">
    <source>
        <dbReference type="WBParaSite" id="ACRNAN_Path_284.g1076.t1"/>
    </source>
</evidence>
<feature type="transmembrane region" description="Helical" evidence="5">
    <location>
        <begin position="263"/>
        <end position="281"/>
    </location>
</feature>
<reference evidence="8" key="1">
    <citation type="submission" date="2022-11" db="UniProtKB">
        <authorList>
            <consortium name="WormBaseParasite"/>
        </authorList>
    </citation>
    <scope>IDENTIFICATION</scope>
</reference>
<name>A0A914C5U2_9BILA</name>